<dbReference type="CDD" id="cd03809">
    <property type="entry name" value="GT4_MtfB-like"/>
    <property type="match status" value="1"/>
</dbReference>
<dbReference type="Pfam" id="PF00534">
    <property type="entry name" value="Glycos_transf_1"/>
    <property type="match status" value="1"/>
</dbReference>
<dbReference type="EMBL" id="SFAZ01000025">
    <property type="protein sequence ID" value="TRU79823.1"/>
    <property type="molecule type" value="Genomic_DNA"/>
</dbReference>
<accession>A0A552I8Q1</accession>
<dbReference type="PANTHER" id="PTHR46401">
    <property type="entry name" value="GLYCOSYLTRANSFERASE WBBK-RELATED"/>
    <property type="match status" value="1"/>
</dbReference>
<gene>
    <name evidence="3" type="ORF">EWV77_01640</name>
</gene>
<reference evidence="3 4" key="1">
    <citation type="submission" date="2019-01" db="EMBL/GenBank/DDBJ databases">
        <title>Coherence of Microcystis species and biogeography revealed through population genomics.</title>
        <authorList>
            <person name="Perez-Carrascal O.M."/>
            <person name="Terrat Y."/>
            <person name="Giani A."/>
            <person name="Fortin N."/>
            <person name="Tromas N."/>
            <person name="Shapiro B.J."/>
        </authorList>
    </citation>
    <scope>NUCLEOTIDE SEQUENCE [LARGE SCALE GENOMIC DNA]</scope>
    <source>
        <strain evidence="3">Mv_BB_P_19951000_S68D</strain>
    </source>
</reference>
<comment type="caution">
    <text evidence="3">The sequence shown here is derived from an EMBL/GenBank/DDBJ whole genome shotgun (WGS) entry which is preliminary data.</text>
</comment>
<dbReference type="AlphaFoldDB" id="A0A552I8Q1"/>
<dbReference type="SUPFAM" id="SSF53756">
    <property type="entry name" value="UDP-Glycosyltransferase/glycogen phosphorylase"/>
    <property type="match status" value="1"/>
</dbReference>
<proteinExistence type="predicted"/>
<sequence>MSIKVLYEVSNLGYGYSDKKSRAGIFRVIENILDEIITNPELDIYFTSLCDFRSSLLTQQYFVEEKNNLSPKNLNYWHSPLISWTQYIKVLKNIHDNKSKNLPNRLKRKIQATFLQIIEFLSDFDDLQDDFDIYHSFFHALPPREKTGNITRLITIYDMIPLLQPDSFDNTISQYFPKIINSIDRDRDWVICISESTKNDFCKIAKMPSERVFVTPLAASNSFHVQTDMDKIQSVRKKYSIPTGKYILALSTLEPRKNTAHLIKCFYQMIEEEKINDVYLVLVGSQGWLYENIFYTADSKPNLRDRVIFTGYLPENELSSIYSGASFFVYPSLYEGFGLPPLEAMQCGTPVIASNNSSLPEVVGDAGILIEPKSEDQLCQAMLHLLTNSTERENFSKKGLERSQLFSWSQCASDTINIYKKILDYK</sequence>
<dbReference type="GO" id="GO:0016757">
    <property type="term" value="F:glycosyltransferase activity"/>
    <property type="evidence" value="ECO:0007669"/>
    <property type="project" value="InterPro"/>
</dbReference>
<evidence type="ECO:0000256" key="1">
    <source>
        <dbReference type="ARBA" id="ARBA00022679"/>
    </source>
</evidence>
<dbReference type="Proteomes" id="UP000320674">
    <property type="component" value="Unassembled WGS sequence"/>
</dbReference>
<name>A0A552I8Q1_MICVR</name>
<dbReference type="FunFam" id="3.40.50.2000:FF:000119">
    <property type="entry name" value="Glycosyl transferase group 1"/>
    <property type="match status" value="1"/>
</dbReference>
<keyword evidence="1 3" id="KW-0808">Transferase</keyword>
<dbReference type="InterPro" id="IPR001296">
    <property type="entry name" value="Glyco_trans_1"/>
</dbReference>
<dbReference type="GO" id="GO:0009103">
    <property type="term" value="P:lipopolysaccharide biosynthetic process"/>
    <property type="evidence" value="ECO:0007669"/>
    <property type="project" value="TreeGrafter"/>
</dbReference>
<evidence type="ECO:0000313" key="4">
    <source>
        <dbReference type="Proteomes" id="UP000320674"/>
    </source>
</evidence>
<dbReference type="PANTHER" id="PTHR46401:SF2">
    <property type="entry name" value="GLYCOSYLTRANSFERASE WBBK-RELATED"/>
    <property type="match status" value="1"/>
</dbReference>
<organism evidence="3 4">
    <name type="scientific">Microcystis viridis Mv_BB_P_19951000_S68D</name>
    <dbReference type="NCBI Taxonomy" id="2486270"/>
    <lineage>
        <taxon>Bacteria</taxon>
        <taxon>Bacillati</taxon>
        <taxon>Cyanobacteriota</taxon>
        <taxon>Cyanophyceae</taxon>
        <taxon>Oscillatoriophycideae</taxon>
        <taxon>Chroococcales</taxon>
        <taxon>Microcystaceae</taxon>
        <taxon>Microcystis</taxon>
    </lineage>
</organism>
<evidence type="ECO:0000313" key="3">
    <source>
        <dbReference type="EMBL" id="TRU79823.1"/>
    </source>
</evidence>
<protein>
    <submittedName>
        <fullName evidence="3">Glycosyltransferase family 1 protein</fullName>
    </submittedName>
</protein>
<evidence type="ECO:0000259" key="2">
    <source>
        <dbReference type="Pfam" id="PF00534"/>
    </source>
</evidence>
<feature type="domain" description="Glycosyl transferase family 1" evidence="2">
    <location>
        <begin position="235"/>
        <end position="400"/>
    </location>
</feature>
<dbReference type="Gene3D" id="3.40.50.2000">
    <property type="entry name" value="Glycogen Phosphorylase B"/>
    <property type="match status" value="2"/>
</dbReference>